<dbReference type="Proteomes" id="UP000580250">
    <property type="component" value="Unassembled WGS sequence"/>
</dbReference>
<dbReference type="InterPro" id="IPR021190">
    <property type="entry name" value="Pept_M10A"/>
</dbReference>
<keyword evidence="11" id="KW-1133">Transmembrane helix</keyword>
<keyword evidence="4" id="KW-0378">Hydrolase</keyword>
<feature type="short sequence motif" description="Cysteine switch" evidence="9">
    <location>
        <begin position="215"/>
        <end position="222"/>
    </location>
</feature>
<feature type="binding site" evidence="8">
    <location>
        <position position="356"/>
    </location>
    <ligand>
        <name>Zn(2+)</name>
        <dbReference type="ChEBI" id="CHEBI:29105"/>
        <label>2</label>
        <note>catalytic</note>
    </ligand>
</feature>
<comment type="similarity">
    <text evidence="1">Belongs to the peptidase M10A family.</text>
</comment>
<evidence type="ECO:0000256" key="11">
    <source>
        <dbReference type="SAM" id="Phobius"/>
    </source>
</evidence>
<dbReference type="InterPro" id="IPR024079">
    <property type="entry name" value="MetalloPept_cat_dom_sf"/>
</dbReference>
<feature type="transmembrane region" description="Helical" evidence="11">
    <location>
        <begin position="103"/>
        <end position="121"/>
    </location>
</feature>
<dbReference type="GO" id="GO:0031012">
    <property type="term" value="C:extracellular matrix"/>
    <property type="evidence" value="ECO:0007669"/>
    <property type="project" value="InterPro"/>
</dbReference>
<dbReference type="SUPFAM" id="SSF47090">
    <property type="entry name" value="PGBD-like"/>
    <property type="match status" value="1"/>
</dbReference>
<evidence type="ECO:0000256" key="1">
    <source>
        <dbReference type="ARBA" id="ARBA00010370"/>
    </source>
</evidence>
<protein>
    <recommendedName>
        <fullName evidence="12">Peptidase metallopeptidase domain-containing protein</fullName>
    </recommendedName>
</protein>
<feature type="binding site" evidence="8">
    <location>
        <position position="253"/>
    </location>
    <ligand>
        <name>Ca(2+)</name>
        <dbReference type="ChEBI" id="CHEBI:29108"/>
        <label>1</label>
    </ligand>
</feature>
<feature type="binding site" evidence="8">
    <location>
        <position position="313"/>
    </location>
    <ligand>
        <name>Zn(2+)</name>
        <dbReference type="ChEBI" id="CHEBI:29105"/>
        <label>1</label>
    </ligand>
</feature>
<name>A0A6V7WZ14_MELEN</name>
<feature type="compositionally biased region" description="Basic and acidic residues" evidence="10">
    <location>
        <begin position="431"/>
        <end position="444"/>
    </location>
</feature>
<feature type="domain" description="Peptidase metallopeptidase" evidence="12">
    <location>
        <begin position="234"/>
        <end position="395"/>
    </location>
</feature>
<evidence type="ECO:0000313" key="14">
    <source>
        <dbReference type="Proteomes" id="UP000580250"/>
    </source>
</evidence>
<keyword evidence="6" id="KW-0482">Metalloprotease</keyword>
<evidence type="ECO:0000256" key="8">
    <source>
        <dbReference type="PIRSR" id="PIRSR621190-2"/>
    </source>
</evidence>
<dbReference type="GO" id="GO:0008270">
    <property type="term" value="F:zinc ion binding"/>
    <property type="evidence" value="ECO:0007669"/>
    <property type="project" value="InterPro"/>
</dbReference>
<keyword evidence="8" id="KW-0106">Calcium</keyword>
<evidence type="ECO:0000256" key="7">
    <source>
        <dbReference type="PIRSR" id="PIRSR621190-1"/>
    </source>
</evidence>
<evidence type="ECO:0000256" key="9">
    <source>
        <dbReference type="PIRSR" id="PIRSR621190-5"/>
    </source>
</evidence>
<evidence type="ECO:0000256" key="10">
    <source>
        <dbReference type="SAM" id="MobiDB-lite"/>
    </source>
</evidence>
<organism evidence="13 14">
    <name type="scientific">Meloidogyne enterolobii</name>
    <name type="common">Root-knot nematode worm</name>
    <name type="synonym">Meloidogyne mayaguensis</name>
    <dbReference type="NCBI Taxonomy" id="390850"/>
    <lineage>
        <taxon>Eukaryota</taxon>
        <taxon>Metazoa</taxon>
        <taxon>Ecdysozoa</taxon>
        <taxon>Nematoda</taxon>
        <taxon>Chromadorea</taxon>
        <taxon>Rhabditida</taxon>
        <taxon>Tylenchina</taxon>
        <taxon>Tylenchomorpha</taxon>
        <taxon>Tylenchoidea</taxon>
        <taxon>Meloidogynidae</taxon>
        <taxon>Meloidogyninae</taxon>
        <taxon>Meloidogyne</taxon>
    </lineage>
</organism>
<dbReference type="EMBL" id="CAJEWN010000926">
    <property type="protein sequence ID" value="CAD2192185.1"/>
    <property type="molecule type" value="Genomic_DNA"/>
</dbReference>
<dbReference type="OrthoDB" id="406838at2759"/>
<feature type="binding site" evidence="8">
    <location>
        <position position="305"/>
    </location>
    <ligand>
        <name>Ca(2+)</name>
        <dbReference type="ChEBI" id="CHEBI:29108"/>
        <label>3</label>
    </ligand>
</feature>
<evidence type="ECO:0000256" key="2">
    <source>
        <dbReference type="ARBA" id="ARBA00022670"/>
    </source>
</evidence>
<dbReference type="SMART" id="SM00235">
    <property type="entry name" value="ZnMc"/>
    <property type="match status" value="1"/>
</dbReference>
<evidence type="ECO:0000256" key="4">
    <source>
        <dbReference type="ARBA" id="ARBA00022801"/>
    </source>
</evidence>
<feature type="binding site" evidence="8">
    <location>
        <position position="288"/>
    </location>
    <ligand>
        <name>Ca(2+)</name>
        <dbReference type="ChEBI" id="CHEBI:29108"/>
        <label>2</label>
    </ligand>
</feature>
<feature type="binding site" evidence="8">
    <location>
        <position position="352"/>
    </location>
    <ligand>
        <name>Zn(2+)</name>
        <dbReference type="ChEBI" id="CHEBI:29105"/>
        <label>2</label>
        <note>catalytic</note>
    </ligand>
</feature>
<evidence type="ECO:0000313" key="13">
    <source>
        <dbReference type="EMBL" id="CAD2192185.1"/>
    </source>
</evidence>
<dbReference type="PRINTS" id="PR00138">
    <property type="entry name" value="MATRIXIN"/>
</dbReference>
<evidence type="ECO:0000256" key="6">
    <source>
        <dbReference type="ARBA" id="ARBA00023049"/>
    </source>
</evidence>
<dbReference type="InterPro" id="IPR033739">
    <property type="entry name" value="M10A_MMP"/>
</dbReference>
<keyword evidence="11" id="KW-0472">Membrane</keyword>
<dbReference type="SUPFAM" id="SSF55486">
    <property type="entry name" value="Metalloproteases ('zincins'), catalytic domain"/>
    <property type="match status" value="1"/>
</dbReference>
<comment type="cofactor">
    <cofactor evidence="8">
        <name>Ca(2+)</name>
        <dbReference type="ChEBI" id="CHEBI:29108"/>
    </cofactor>
    <text evidence="8">Can bind about 5 Ca(2+) ions per subunit.</text>
</comment>
<evidence type="ECO:0000256" key="3">
    <source>
        <dbReference type="ARBA" id="ARBA00022723"/>
    </source>
</evidence>
<comment type="cofactor">
    <cofactor evidence="8">
        <name>Zn(2+)</name>
        <dbReference type="ChEBI" id="CHEBI:29105"/>
    </cofactor>
    <text evidence="8">Binds 2 Zn(2+) ions per subunit.</text>
</comment>
<dbReference type="GO" id="GO:0006508">
    <property type="term" value="P:proteolysis"/>
    <property type="evidence" value="ECO:0007669"/>
    <property type="project" value="UniProtKB-KW"/>
</dbReference>
<feature type="binding site" description="in inhibited form" evidence="8">
    <location>
        <position position="217"/>
    </location>
    <ligand>
        <name>Zn(2+)</name>
        <dbReference type="ChEBI" id="CHEBI:29105"/>
        <label>2</label>
        <note>catalytic</note>
    </ligand>
</feature>
<keyword evidence="11" id="KW-0812">Transmembrane</keyword>
<dbReference type="Gene3D" id="3.40.390.10">
    <property type="entry name" value="Collagenase (Catalytic Domain)"/>
    <property type="match status" value="1"/>
</dbReference>
<feature type="active site" evidence="7">
    <location>
        <position position="353"/>
    </location>
</feature>
<feature type="binding site" evidence="8">
    <location>
        <position position="362"/>
    </location>
    <ligand>
        <name>Zn(2+)</name>
        <dbReference type="ChEBI" id="CHEBI:29105"/>
        <label>2</label>
        <note>catalytic</note>
    </ligand>
</feature>
<dbReference type="PANTHER" id="PTHR10201:SF329">
    <property type="entry name" value="MATRIX METALLOPROTEINASE-C"/>
    <property type="match status" value="1"/>
</dbReference>
<feature type="binding site" evidence="8">
    <location>
        <position position="306"/>
    </location>
    <ligand>
        <name>Ca(2+)</name>
        <dbReference type="ChEBI" id="CHEBI:29108"/>
        <label>3</label>
    </ligand>
</feature>
<feature type="binding site" evidence="8">
    <location>
        <position position="370"/>
    </location>
    <ligand>
        <name>Zn(2+)</name>
        <dbReference type="ChEBI" id="CHEBI:29105"/>
        <label>2</label>
        <note>catalytic</note>
    </ligand>
</feature>
<sequence length="494" mass="57017">MTHQNNLLKENLNLKNKEEENNYLINDSVKSVAASKSPFLTRQINENILEIKGAEIEEEGNVENKRNKWINFKNLKIIKNKNKNNNFRMTDNNRRKVWNKKRMVGVGIITLLLLTCTFTILDSFLGNSDNEGEEGEGDEEISKEDAKNYLNQFGYIEEQEGRARDEIQRHRTADQMLEDFSLESLKSAISKFQEFAGLPSTGELDNRTRKKMKKPRCGMQDVEMVRGGRGGTGTTLMWRKKRLTYRLEHATNDLPTYMQRKSLKMAFDAWSEHIPLDFEENNGYGNVDIRVRFAKRNHGDPWSFDGRGGVLAHATFPTDGQLHFDDDEQWAFMDAAKIRSYRYTDMFWVSLHEIGHVLGLSHSKVETAVMAPFYKDPSELVDWRNNYKIPELTHDDIKAAKAVYGNRNSPKPIKEKDPLDDMFPNSDEGDNDRPRKGIPDKNNPDDNGENEEDTLSKVLNEIFNIFSNKGIRTTNNNSKIIFILFLTLTIFLSI</sequence>
<feature type="binding site" evidence="8">
    <location>
        <position position="298"/>
    </location>
    <ligand>
        <name>Zn(2+)</name>
        <dbReference type="ChEBI" id="CHEBI:29105"/>
        <label>1</label>
    </ligand>
</feature>
<dbReference type="PANTHER" id="PTHR10201">
    <property type="entry name" value="MATRIX METALLOPROTEINASE"/>
    <property type="match status" value="1"/>
</dbReference>
<feature type="binding site" evidence="8">
    <location>
        <position position="326"/>
    </location>
    <ligand>
        <name>Ca(2+)</name>
        <dbReference type="ChEBI" id="CHEBI:29108"/>
        <label>1</label>
    </ligand>
</feature>
<dbReference type="InterPro" id="IPR006026">
    <property type="entry name" value="Peptidase_Metallo"/>
</dbReference>
<feature type="region of interest" description="Disordered" evidence="10">
    <location>
        <begin position="404"/>
        <end position="452"/>
    </location>
</feature>
<feature type="binding site" evidence="8">
    <location>
        <position position="325"/>
    </location>
    <ligand>
        <name>Ca(2+)</name>
        <dbReference type="ChEBI" id="CHEBI:29108"/>
        <label>3</label>
    </ligand>
</feature>
<evidence type="ECO:0000256" key="5">
    <source>
        <dbReference type="ARBA" id="ARBA00022833"/>
    </source>
</evidence>
<feature type="binding site" evidence="8">
    <location>
        <position position="328"/>
    </location>
    <ligand>
        <name>Ca(2+)</name>
        <dbReference type="ChEBI" id="CHEBI:29108"/>
        <label>3</label>
    </ligand>
</feature>
<feature type="binding site" evidence="8">
    <location>
        <position position="328"/>
    </location>
    <ligand>
        <name>Ca(2+)</name>
        <dbReference type="ChEBI" id="CHEBI:29108"/>
        <label>1</label>
    </ligand>
</feature>
<dbReference type="InterPro" id="IPR036365">
    <property type="entry name" value="PGBD-like_sf"/>
</dbReference>
<dbReference type="InterPro" id="IPR002477">
    <property type="entry name" value="Peptidoglycan-bd-like"/>
</dbReference>
<keyword evidence="2" id="KW-0645">Protease</keyword>
<keyword evidence="5 8" id="KW-0862">Zinc</keyword>
<gene>
    <name evidence="13" type="ORF">MENT_LOCUS45058</name>
</gene>
<proteinExistence type="inferred from homology"/>
<dbReference type="AlphaFoldDB" id="A0A6V7WZ14"/>
<keyword evidence="3 8" id="KW-0479">Metal-binding</keyword>
<accession>A0A6V7WZ14</accession>
<dbReference type="GO" id="GO:0004222">
    <property type="term" value="F:metalloendopeptidase activity"/>
    <property type="evidence" value="ECO:0007669"/>
    <property type="project" value="InterPro"/>
</dbReference>
<feature type="binding site" evidence="8">
    <location>
        <position position="300"/>
    </location>
    <ligand>
        <name>Zn(2+)</name>
        <dbReference type="ChEBI" id="CHEBI:29105"/>
        <label>1</label>
    </ligand>
</feature>
<dbReference type="InterPro" id="IPR001818">
    <property type="entry name" value="Pept_M10_metallopeptidase"/>
</dbReference>
<comment type="caution">
    <text evidence="13">The sequence shown here is derived from an EMBL/GenBank/DDBJ whole genome shotgun (WGS) entry which is preliminary data.</text>
</comment>
<evidence type="ECO:0000259" key="12">
    <source>
        <dbReference type="SMART" id="SM00235"/>
    </source>
</evidence>
<dbReference type="Pfam" id="PF00413">
    <property type="entry name" value="Peptidase_M10"/>
    <property type="match status" value="1"/>
</dbReference>
<reference evidence="13 14" key="1">
    <citation type="submission" date="2020-08" db="EMBL/GenBank/DDBJ databases">
        <authorList>
            <person name="Koutsovoulos G."/>
            <person name="Danchin GJ E."/>
        </authorList>
    </citation>
    <scope>NUCLEOTIDE SEQUENCE [LARGE SCALE GENOMIC DNA]</scope>
</reference>
<dbReference type="GO" id="GO:0030198">
    <property type="term" value="P:extracellular matrix organization"/>
    <property type="evidence" value="ECO:0007669"/>
    <property type="project" value="TreeGrafter"/>
</dbReference>
<dbReference type="GO" id="GO:0030574">
    <property type="term" value="P:collagen catabolic process"/>
    <property type="evidence" value="ECO:0007669"/>
    <property type="project" value="TreeGrafter"/>
</dbReference>
<dbReference type="Pfam" id="PF01471">
    <property type="entry name" value="PG_binding_1"/>
    <property type="match status" value="1"/>
</dbReference>
<dbReference type="GO" id="GO:0005615">
    <property type="term" value="C:extracellular space"/>
    <property type="evidence" value="ECO:0007669"/>
    <property type="project" value="TreeGrafter"/>
</dbReference>
<feature type="binding site" evidence="8">
    <location>
        <position position="323"/>
    </location>
    <ligand>
        <name>Zn(2+)</name>
        <dbReference type="ChEBI" id="CHEBI:29105"/>
        <label>1</label>
    </ligand>
</feature>
<dbReference type="CDD" id="cd04278">
    <property type="entry name" value="ZnMc_MMP"/>
    <property type="match status" value="1"/>
</dbReference>